<feature type="compositionally biased region" description="Basic and acidic residues" evidence="1">
    <location>
        <begin position="46"/>
        <end position="63"/>
    </location>
</feature>
<keyword evidence="4" id="KW-1185">Reference proteome</keyword>
<feature type="region of interest" description="Disordered" evidence="1">
    <location>
        <begin position="1"/>
        <end position="219"/>
    </location>
</feature>
<feature type="compositionally biased region" description="Low complexity" evidence="1">
    <location>
        <begin position="90"/>
        <end position="105"/>
    </location>
</feature>
<dbReference type="PANTHER" id="PTHR43830">
    <property type="entry name" value="PROTEIN PSP1"/>
    <property type="match status" value="1"/>
</dbReference>
<dbReference type="OrthoDB" id="243127at2759"/>
<sequence>MGLSQVGSQIWLPSSTPNNDEDDAADEDLLRGIASLGFSSQGLDDYGGKERTSSMSEGFKDGRGGGTGQRKRASSASLIEGAASCPPTPLLSHSTSASSSSLHTPHGGGHVGAWSSTSDPPSHPDNPSVGVRVPPHHLHQQHPSNPPTPSLSTIFSSPLPLPVSSSLPSPLTPNPSPSSLHPSRQQQCQQEGGGIWYNLPLPGPASGQNSAIPGGQVGANNNRNEKWNAGSHLGIDNSVTSNPQGGGVGYNTHYPSVYPPPPAGNPNTIPQFQNGTGVPSIYAQPFNPQQEPPMSPDIDHNLHVGHHSVTHNHGQMIPGISPLTPVTLQGGDPGQQQHRIYLPSGVPSVPPPTAQQQQLHRALHGSGKPLGSPMNPSSHGDKFVESTNNQPTPTNNGKVKVGGAGGQYVHMVKFKRSTRAFLSGVLYTNGSYVKVEADRGEDLGIVTSSQTASNWSRANGGINQTAGGGGGGGGSNQSGGELKKITRGASVEEVKLLIDKTVEEESLLKICRHKVKQRSLPMTVIDAEYQFDRHKLTFFFEAAGRIDFRELVRDLFSIYKTRIWMQQVDKGDGNQAQAE</sequence>
<feature type="compositionally biased region" description="Polar residues" evidence="1">
    <location>
        <begin position="1"/>
        <end position="17"/>
    </location>
</feature>
<proteinExistence type="predicted"/>
<dbReference type="PROSITE" id="PS51411">
    <property type="entry name" value="PSP1_C"/>
    <property type="match status" value="1"/>
</dbReference>
<dbReference type="InterPro" id="IPR007557">
    <property type="entry name" value="PSP1_C"/>
</dbReference>
<reference evidence="4" key="1">
    <citation type="journal article" date="2023" name="Commun. Biol.">
        <title>Genome analysis of Parmales, the sister group of diatoms, reveals the evolutionary specialization of diatoms from phago-mixotrophs to photoautotrophs.</title>
        <authorList>
            <person name="Ban H."/>
            <person name="Sato S."/>
            <person name="Yoshikawa S."/>
            <person name="Yamada K."/>
            <person name="Nakamura Y."/>
            <person name="Ichinomiya M."/>
            <person name="Sato N."/>
            <person name="Blanc-Mathieu R."/>
            <person name="Endo H."/>
            <person name="Kuwata A."/>
            <person name="Ogata H."/>
        </authorList>
    </citation>
    <scope>NUCLEOTIDE SEQUENCE [LARGE SCALE GENOMIC DNA]</scope>
</reference>
<dbReference type="AlphaFoldDB" id="A0A9W7GAZ2"/>
<dbReference type="InterPro" id="IPR047767">
    <property type="entry name" value="PSP1-like"/>
</dbReference>
<name>A0A9W7GAZ2_9STRA</name>
<dbReference type="GO" id="GO:0005737">
    <property type="term" value="C:cytoplasm"/>
    <property type="evidence" value="ECO:0007669"/>
    <property type="project" value="TreeGrafter"/>
</dbReference>
<evidence type="ECO:0000256" key="1">
    <source>
        <dbReference type="SAM" id="MobiDB-lite"/>
    </source>
</evidence>
<comment type="caution">
    <text evidence="3">The sequence shown here is derived from an EMBL/GenBank/DDBJ whole genome shotgun (WGS) entry which is preliminary data.</text>
</comment>
<protein>
    <recommendedName>
        <fullName evidence="2">PSP1 C-terminal domain-containing protein</fullName>
    </recommendedName>
</protein>
<feature type="compositionally biased region" description="Polar residues" evidence="1">
    <location>
        <begin position="385"/>
        <end position="394"/>
    </location>
</feature>
<dbReference type="PANTHER" id="PTHR43830:SF3">
    <property type="entry name" value="PROTEIN PSP1"/>
    <property type="match status" value="1"/>
</dbReference>
<feature type="region of interest" description="Disordered" evidence="1">
    <location>
        <begin position="348"/>
        <end position="401"/>
    </location>
</feature>
<feature type="compositionally biased region" description="Low complexity" evidence="1">
    <location>
        <begin position="156"/>
        <end position="169"/>
    </location>
</feature>
<organism evidence="3 4">
    <name type="scientific">Triparma columacea</name>
    <dbReference type="NCBI Taxonomy" id="722753"/>
    <lineage>
        <taxon>Eukaryota</taxon>
        <taxon>Sar</taxon>
        <taxon>Stramenopiles</taxon>
        <taxon>Ochrophyta</taxon>
        <taxon>Bolidophyceae</taxon>
        <taxon>Parmales</taxon>
        <taxon>Triparmaceae</taxon>
        <taxon>Triparma</taxon>
    </lineage>
</organism>
<accession>A0A9W7GAZ2</accession>
<dbReference type="Pfam" id="PF04468">
    <property type="entry name" value="PSP1"/>
    <property type="match status" value="1"/>
</dbReference>
<gene>
    <name evidence="3" type="ORF">TrCOL_g5934</name>
</gene>
<evidence type="ECO:0000313" key="4">
    <source>
        <dbReference type="Proteomes" id="UP001165065"/>
    </source>
</evidence>
<feature type="domain" description="PSP1 C-terminal" evidence="2">
    <location>
        <begin position="483"/>
        <end position="568"/>
    </location>
</feature>
<feature type="compositionally biased region" description="Gly residues" evidence="1">
    <location>
        <begin position="466"/>
        <end position="477"/>
    </location>
</feature>
<dbReference type="EMBL" id="BRYA01000127">
    <property type="protein sequence ID" value="GMI40424.1"/>
    <property type="molecule type" value="Genomic_DNA"/>
</dbReference>
<evidence type="ECO:0000259" key="2">
    <source>
        <dbReference type="PROSITE" id="PS51411"/>
    </source>
</evidence>
<feature type="region of interest" description="Disordered" evidence="1">
    <location>
        <begin position="454"/>
        <end position="481"/>
    </location>
</feature>
<dbReference type="NCBIfam" id="NF041131">
    <property type="entry name" value="RicT_YaaT_fam"/>
    <property type="match status" value="1"/>
</dbReference>
<evidence type="ECO:0000313" key="3">
    <source>
        <dbReference type="EMBL" id="GMI40424.1"/>
    </source>
</evidence>
<dbReference type="Proteomes" id="UP001165065">
    <property type="component" value="Unassembled WGS sequence"/>
</dbReference>